<evidence type="ECO:0000313" key="3">
    <source>
        <dbReference type="EMBL" id="MCQ8119861.1"/>
    </source>
</evidence>
<dbReference type="PANTHER" id="PTHR35399">
    <property type="entry name" value="SLR8030 PROTEIN"/>
    <property type="match status" value="1"/>
</dbReference>
<feature type="transmembrane region" description="Helical" evidence="1">
    <location>
        <begin position="457"/>
        <end position="478"/>
    </location>
</feature>
<dbReference type="EMBL" id="JANIBL010000101">
    <property type="protein sequence ID" value="MCQ8119861.1"/>
    <property type="molecule type" value="Genomic_DNA"/>
</dbReference>
<dbReference type="InterPro" id="IPR013424">
    <property type="entry name" value="Ice-binding_C"/>
</dbReference>
<evidence type="ECO:0000256" key="1">
    <source>
        <dbReference type="SAM" id="Phobius"/>
    </source>
</evidence>
<protein>
    <submittedName>
        <fullName evidence="3">DUF839 domain-containing protein</fullName>
    </submittedName>
</protein>
<evidence type="ECO:0000256" key="2">
    <source>
        <dbReference type="SAM" id="SignalP"/>
    </source>
</evidence>
<dbReference type="PANTHER" id="PTHR35399:SF2">
    <property type="entry name" value="DUF839 DOMAIN-CONTAINING PROTEIN"/>
    <property type="match status" value="1"/>
</dbReference>
<organism evidence="3 4">
    <name type="scientific">Methylomonas rosea</name>
    <dbReference type="NCBI Taxonomy" id="2952227"/>
    <lineage>
        <taxon>Bacteria</taxon>
        <taxon>Pseudomonadati</taxon>
        <taxon>Pseudomonadota</taxon>
        <taxon>Gammaproteobacteria</taxon>
        <taxon>Methylococcales</taxon>
        <taxon>Methylococcaceae</taxon>
        <taxon>Methylomonas</taxon>
    </lineage>
</organism>
<dbReference type="Pfam" id="PF05787">
    <property type="entry name" value="PhoX"/>
    <property type="match status" value="1"/>
</dbReference>
<accession>A0ABT1TYL5</accession>
<dbReference type="InterPro" id="IPR008557">
    <property type="entry name" value="PhoX"/>
</dbReference>
<dbReference type="RefSeq" id="WP_256608681.1">
    <property type="nucleotide sequence ID" value="NZ_JANIBL010000101.1"/>
</dbReference>
<name>A0ABT1TYL5_9GAMM</name>
<sequence>MKVFKMTLIAAAVASVVSPLTAQAADTLFDNFTPLASSAGVATNAAAPITLSNPGFTQISIAERTNQNTQVPGSNSGNWDMITANETGPNAGRYLFMPFETGTGGVQRIDLQDANYNTRTTTIVAPGTQGFVSGDASRWTPWGSYLTAEESWGTNSTKGRLFEVTNATTATANGGNFVQRSVVPHVSHEGLAFDSNNSLYFVDELNGGGVFKYVSANPLATTGDDFFAAGQTFVMKVGAGSQFEGNNGPAITGGFTWEAITSASGSALAGVSVLAVDGNIDGRASAAAVAATGYNRPEDLEIQNLGGNQLIYFATTDSDNNANTTDGRSRVYNFNVATNSVSLFADSNTIDLATGLAVGGGLRNADNLAIDAEGNIYIIEDRDGAVDDDIWFAKDLNKDGDLLDAGEGLARWASNGTPGSEFTGLYFDKFNANLAYVNIQHPTGGNDRTMMITATPAAVPVPGAVWLFGSAIAGMIGLRRRKA</sequence>
<feature type="chain" id="PRO_5047450713" evidence="2">
    <location>
        <begin position="25"/>
        <end position="483"/>
    </location>
</feature>
<keyword evidence="1" id="KW-0472">Membrane</keyword>
<dbReference type="NCBIfam" id="TIGR02595">
    <property type="entry name" value="PEP_CTERM"/>
    <property type="match status" value="1"/>
</dbReference>
<feature type="signal peptide" evidence="2">
    <location>
        <begin position="1"/>
        <end position="24"/>
    </location>
</feature>
<comment type="caution">
    <text evidence="3">The sequence shown here is derived from an EMBL/GenBank/DDBJ whole genome shotgun (WGS) entry which is preliminary data.</text>
</comment>
<reference evidence="3 4" key="1">
    <citation type="submission" date="2022-07" db="EMBL/GenBank/DDBJ databases">
        <title>Methylomonas rivi sp. nov., Methylomonas rosea sp. nov., Methylomonas aureus sp. nov. and Methylomonas subterranea sp. nov., four novel methanotrophs isolated from a freshwater creek and the deep terrestrial subsurface.</title>
        <authorList>
            <person name="Abin C."/>
            <person name="Sankaranarayanan K."/>
            <person name="Garner C."/>
            <person name="Sindelar R."/>
            <person name="Kotary K."/>
            <person name="Garner R."/>
            <person name="Barclay S."/>
            <person name="Lawson P."/>
            <person name="Krumholz L."/>
        </authorList>
    </citation>
    <scope>NUCLEOTIDE SEQUENCE [LARGE SCALE GENOMIC DNA]</scope>
    <source>
        <strain evidence="3 4">WSC-7</strain>
    </source>
</reference>
<keyword evidence="4" id="KW-1185">Reference proteome</keyword>
<dbReference type="Proteomes" id="UP001524570">
    <property type="component" value="Unassembled WGS sequence"/>
</dbReference>
<proteinExistence type="predicted"/>
<evidence type="ECO:0000313" key="4">
    <source>
        <dbReference type="Proteomes" id="UP001524570"/>
    </source>
</evidence>
<gene>
    <name evidence="3" type="ORF">NP589_20755</name>
</gene>
<keyword evidence="1" id="KW-1133">Transmembrane helix</keyword>
<keyword evidence="1" id="KW-0812">Transmembrane</keyword>
<keyword evidence="2" id="KW-0732">Signal</keyword>